<evidence type="ECO:0000313" key="2">
    <source>
        <dbReference type="Proteomes" id="UP000749559"/>
    </source>
</evidence>
<sequence length="118" mass="13395">MKIAASLFLGLALFVCSEACSVTVDNKSTFNVGWQLTFAWTNWHGRALSNKKDRHNCDSCLPRDLLVTWNNRNCKLYVNCIDNPNVEVNIYRQSSGQWVMNLRNMATGETSYCNMPAP</sequence>
<evidence type="ECO:0000313" key="1">
    <source>
        <dbReference type="EMBL" id="CAH1798007.1"/>
    </source>
</evidence>
<proteinExistence type="predicted"/>
<dbReference type="Proteomes" id="UP000749559">
    <property type="component" value="Unassembled WGS sequence"/>
</dbReference>
<comment type="caution">
    <text evidence="1">The sequence shown here is derived from an EMBL/GenBank/DDBJ whole genome shotgun (WGS) entry which is preliminary data.</text>
</comment>
<dbReference type="EMBL" id="CAIIXF020000010">
    <property type="protein sequence ID" value="CAH1798007.1"/>
    <property type="molecule type" value="Genomic_DNA"/>
</dbReference>
<reference evidence="1" key="1">
    <citation type="submission" date="2022-03" db="EMBL/GenBank/DDBJ databases">
        <authorList>
            <person name="Martin C."/>
        </authorList>
    </citation>
    <scope>NUCLEOTIDE SEQUENCE</scope>
</reference>
<accession>A0A8J1USM9</accession>
<organism evidence="1 2">
    <name type="scientific">Owenia fusiformis</name>
    <name type="common">Polychaete worm</name>
    <dbReference type="NCBI Taxonomy" id="6347"/>
    <lineage>
        <taxon>Eukaryota</taxon>
        <taxon>Metazoa</taxon>
        <taxon>Spiralia</taxon>
        <taxon>Lophotrochozoa</taxon>
        <taxon>Annelida</taxon>
        <taxon>Polychaeta</taxon>
        <taxon>Sedentaria</taxon>
        <taxon>Canalipalpata</taxon>
        <taxon>Sabellida</taxon>
        <taxon>Oweniida</taxon>
        <taxon>Oweniidae</taxon>
        <taxon>Owenia</taxon>
    </lineage>
</organism>
<dbReference type="AlphaFoldDB" id="A0A8J1USM9"/>
<protein>
    <submittedName>
        <fullName evidence="1">Uncharacterized protein</fullName>
    </submittedName>
</protein>
<keyword evidence="2" id="KW-1185">Reference proteome</keyword>
<gene>
    <name evidence="1" type="ORF">OFUS_LOCUS22204</name>
</gene>
<name>A0A8J1USM9_OWEFU</name>